<evidence type="ECO:0000313" key="4">
    <source>
        <dbReference type="Proteomes" id="UP000288028"/>
    </source>
</evidence>
<name>A0A430AWF1_9ENTE</name>
<feature type="transmembrane region" description="Helical" evidence="1">
    <location>
        <begin position="199"/>
        <end position="217"/>
    </location>
</feature>
<protein>
    <recommendedName>
        <fullName evidence="2">VTT domain-containing protein</fullName>
    </recommendedName>
</protein>
<dbReference type="Pfam" id="PF09335">
    <property type="entry name" value="VTT_dom"/>
    <property type="match status" value="1"/>
</dbReference>
<dbReference type="RefSeq" id="WP_126795273.1">
    <property type="nucleotide sequence ID" value="NZ_CP060720.1"/>
</dbReference>
<evidence type="ECO:0000256" key="1">
    <source>
        <dbReference type="SAM" id="Phobius"/>
    </source>
</evidence>
<feature type="transmembrane region" description="Helical" evidence="1">
    <location>
        <begin position="12"/>
        <end position="33"/>
    </location>
</feature>
<evidence type="ECO:0000313" key="3">
    <source>
        <dbReference type="EMBL" id="RSU12391.1"/>
    </source>
</evidence>
<dbReference type="AlphaFoldDB" id="A0A430AWF1"/>
<dbReference type="OrthoDB" id="2360723at2"/>
<dbReference type="Proteomes" id="UP000288028">
    <property type="component" value="Unassembled WGS sequence"/>
</dbReference>
<feature type="transmembrane region" description="Helical" evidence="1">
    <location>
        <begin position="140"/>
        <end position="161"/>
    </location>
</feature>
<keyword evidence="1" id="KW-1133">Transmembrane helix</keyword>
<proteinExistence type="predicted"/>
<feature type="transmembrane region" description="Helical" evidence="1">
    <location>
        <begin position="53"/>
        <end position="73"/>
    </location>
</feature>
<feature type="domain" description="VTT" evidence="2">
    <location>
        <begin position="76"/>
        <end position="190"/>
    </location>
</feature>
<comment type="caution">
    <text evidence="3">The sequence shown here is derived from an EMBL/GenBank/DDBJ whole genome shotgun (WGS) entry which is preliminary data.</text>
</comment>
<dbReference type="EMBL" id="NGKB01000011">
    <property type="protein sequence ID" value="RSU12391.1"/>
    <property type="molecule type" value="Genomic_DNA"/>
</dbReference>
<evidence type="ECO:0000259" key="2">
    <source>
        <dbReference type="Pfam" id="PF09335"/>
    </source>
</evidence>
<keyword evidence="4" id="KW-1185">Reference proteome</keyword>
<keyword evidence="1" id="KW-0812">Transmembrane</keyword>
<feature type="transmembrane region" description="Helical" evidence="1">
    <location>
        <begin position="173"/>
        <end position="193"/>
    </location>
</feature>
<organism evidence="3 4">
    <name type="scientific">Vagococcus carniphilus</name>
    <dbReference type="NCBI Taxonomy" id="218144"/>
    <lineage>
        <taxon>Bacteria</taxon>
        <taxon>Bacillati</taxon>
        <taxon>Bacillota</taxon>
        <taxon>Bacilli</taxon>
        <taxon>Lactobacillales</taxon>
        <taxon>Enterococcaceae</taxon>
        <taxon>Vagococcus</taxon>
    </lineage>
</organism>
<dbReference type="InterPro" id="IPR032816">
    <property type="entry name" value="VTT_dom"/>
</dbReference>
<sequence length="223" mass="24571">MNTKSNLRKYVGMAALILLVMGLLLIIVLHFSVDIKLFFNPNTSTELLKNQVRSHGFLTACLLFVLTAVLCAIPGLPTSIIGVLTGVVFGPLVGAILNITANVFGNMLSISFLKRFSFEKGQELSEKLKKQILKQKHPDVMLSFCYMIPVIPSFVVNYVIGVLKFNRAKQIQIISLGIIPTSILYAFGGNSLFKGDMKTIIILVSLIFVVGTIISLFKKEFIS</sequence>
<feature type="transmembrane region" description="Helical" evidence="1">
    <location>
        <begin position="80"/>
        <end position="104"/>
    </location>
</feature>
<gene>
    <name evidence="3" type="ORF">CBF28_11170</name>
</gene>
<dbReference type="GeneID" id="95581104"/>
<accession>A0A430AWF1</accession>
<keyword evidence="1" id="KW-0472">Membrane</keyword>
<reference evidence="3 4" key="1">
    <citation type="submission" date="2017-05" db="EMBL/GenBank/DDBJ databases">
        <title>Vagococcus spp. assemblies.</title>
        <authorList>
            <person name="Gulvik C.A."/>
        </authorList>
    </citation>
    <scope>NUCLEOTIDE SEQUENCE [LARGE SCALE GENOMIC DNA]</scope>
    <source>
        <strain evidence="3 4">SS1714</strain>
    </source>
</reference>